<accession>A0AAD1FKP0</accession>
<dbReference type="Proteomes" id="UP000217792">
    <property type="component" value="Chromosome"/>
</dbReference>
<dbReference type="PANTHER" id="PTHR37038">
    <property type="entry name" value="TRANSCRIPTIONAL REGULATOR-RELATED"/>
    <property type="match status" value="1"/>
</dbReference>
<dbReference type="Pfam" id="PF21259">
    <property type="entry name" value="Rgg_C"/>
    <property type="match status" value="1"/>
</dbReference>
<dbReference type="InterPro" id="IPR001387">
    <property type="entry name" value="Cro/C1-type_HTH"/>
</dbReference>
<dbReference type="AlphaFoldDB" id="A0AAD1FKP0"/>
<dbReference type="CDD" id="cd00093">
    <property type="entry name" value="HTH_XRE"/>
    <property type="match status" value="1"/>
</dbReference>
<dbReference type="EMBL" id="AP014880">
    <property type="protein sequence ID" value="BAW17926.1"/>
    <property type="molecule type" value="Genomic_DNA"/>
</dbReference>
<reference evidence="2 3" key="1">
    <citation type="journal article" date="2017" name="Infect. Immun.">
        <title>Characterization of the Pathogenicity of Streptococcus intermedius TYG1620 Isolated from a Human Brain Abscess Based on the Complete Genome Sequence with Transcriptome Analysis and Transposon Mutagenesis in a Murine Subcutaneous Abscess Model.</title>
        <authorList>
            <person name="Hasegawa N."/>
            <person name="Sekizuka T."/>
            <person name="Sugi Y."/>
            <person name="Kawakami N."/>
            <person name="Ogasawara Y."/>
            <person name="Kato K."/>
            <person name="Yamashita A."/>
            <person name="Takeuchi F."/>
            <person name="Kuroda M."/>
        </authorList>
    </citation>
    <scope>NUCLEOTIDE SEQUENCE [LARGE SCALE GENOMIC DNA]</scope>
    <source>
        <strain evidence="2 3">TYG1620</strain>
    </source>
</reference>
<dbReference type="InterPro" id="IPR011990">
    <property type="entry name" value="TPR-like_helical_dom_sf"/>
</dbReference>
<evidence type="ECO:0000259" key="1">
    <source>
        <dbReference type="Pfam" id="PF21259"/>
    </source>
</evidence>
<evidence type="ECO:0000313" key="3">
    <source>
        <dbReference type="Proteomes" id="UP000217792"/>
    </source>
</evidence>
<dbReference type="NCBIfam" id="TIGR01716">
    <property type="entry name" value="RGG_Cterm"/>
    <property type="match status" value="1"/>
</dbReference>
<evidence type="ECO:0000313" key="2">
    <source>
        <dbReference type="EMBL" id="BAW17926.1"/>
    </source>
</evidence>
<dbReference type="InterPro" id="IPR010982">
    <property type="entry name" value="Lambda_DNA-bd_dom_sf"/>
</dbReference>
<dbReference type="InterPro" id="IPR010057">
    <property type="entry name" value="Transcription_activator_Rgg_C"/>
</dbReference>
<dbReference type="GO" id="GO:0003677">
    <property type="term" value="F:DNA binding"/>
    <property type="evidence" value="ECO:0007669"/>
    <property type="project" value="InterPro"/>
</dbReference>
<feature type="domain" description="HTH-type transcriptional regulator Rgg C-terminal" evidence="1">
    <location>
        <begin position="97"/>
        <end position="277"/>
    </location>
</feature>
<name>A0AAD1FKP0_STRIT</name>
<dbReference type="Gene3D" id="1.25.40.10">
    <property type="entry name" value="Tetratricopeptide repeat domain"/>
    <property type="match status" value="1"/>
</dbReference>
<proteinExistence type="predicted"/>
<dbReference type="SUPFAM" id="SSF47413">
    <property type="entry name" value="lambda repressor-like DNA-binding domains"/>
    <property type="match status" value="1"/>
</dbReference>
<organism evidence="2 3">
    <name type="scientific">Streptococcus intermedius</name>
    <dbReference type="NCBI Taxonomy" id="1338"/>
    <lineage>
        <taxon>Bacteria</taxon>
        <taxon>Bacillati</taxon>
        <taxon>Bacillota</taxon>
        <taxon>Bacilli</taxon>
        <taxon>Lactobacillales</taxon>
        <taxon>Streptococcaceae</taxon>
        <taxon>Streptococcus</taxon>
        <taxon>Streptococcus anginosus group</taxon>
    </lineage>
</organism>
<dbReference type="InterPro" id="IPR053163">
    <property type="entry name" value="HTH-type_regulator_Rgg"/>
</dbReference>
<dbReference type="RefSeq" id="WP_096363271.1">
    <property type="nucleotide sequence ID" value="NZ_AP014880.1"/>
</dbReference>
<dbReference type="PANTHER" id="PTHR37038:SF12">
    <property type="entry name" value="TRANSCRIPTIONAL REGULATOR"/>
    <property type="match status" value="1"/>
</dbReference>
<gene>
    <name evidence="2" type="ORF">SITYG_19520</name>
</gene>
<protein>
    <submittedName>
        <fullName evidence="2">Transcriptional activator</fullName>
    </submittedName>
</protein>
<sequence length="289" mass="33857">MENLGQAFKELREARHVSLAEATGEAFSPSMLSRFESGKNDISAYKLFVALENTHIEVNEYLYLARGFSKSRLVELQEKIHQLELENDYKGLQKLYYKEISENYKTDLKSHMVNALVIKAHLKGLDDTTKLTEDEEEFLYDYLFGIEIWGKYELTLFSISSTLLTPDLFARYAREMLRRTDFLGSMNDNRVIIQTMLLNGLLLCIEKDDFINANFFDKQIQSNFYKENETYYRIIYLWAKGLLTYKNGKKQEGIEQCKQATTILKSLDCHQAAKYYDKALEKMIHQIEK</sequence>